<dbReference type="Pfam" id="PF16472">
    <property type="entry name" value="DUF5050"/>
    <property type="match status" value="1"/>
</dbReference>
<keyword evidence="3" id="KW-1185">Reference proteome</keyword>
<dbReference type="EMBL" id="VNJJ01000015">
    <property type="protein sequence ID" value="TVX96670.1"/>
    <property type="molecule type" value="Genomic_DNA"/>
</dbReference>
<name>A0A559J9V1_9BACL</name>
<sequence length="79" mass="8980">MASFILSLTVSGEWIYFVDTSDDGLYKMKKDAMKLTRLSGTKVKAAGILRIEGSWIYFMYNREPFKIKTDGTGFQKIGL</sequence>
<dbReference type="Proteomes" id="UP000316330">
    <property type="component" value="Unassembled WGS sequence"/>
</dbReference>
<dbReference type="AlphaFoldDB" id="A0A559J9V1"/>
<dbReference type="RefSeq" id="WP_144705992.1">
    <property type="nucleotide sequence ID" value="NZ_VNJJ01000015.1"/>
</dbReference>
<proteinExistence type="predicted"/>
<dbReference type="InterPro" id="IPR032485">
    <property type="entry name" value="LRP1-like_beta_prop"/>
</dbReference>
<evidence type="ECO:0000313" key="3">
    <source>
        <dbReference type="Proteomes" id="UP000316330"/>
    </source>
</evidence>
<dbReference type="OrthoDB" id="61520at2"/>
<evidence type="ECO:0000259" key="1">
    <source>
        <dbReference type="Pfam" id="PF16472"/>
    </source>
</evidence>
<comment type="caution">
    <text evidence="2">The sequence shown here is derived from an EMBL/GenBank/DDBJ whole genome shotgun (WGS) entry which is preliminary data.</text>
</comment>
<evidence type="ECO:0000313" key="2">
    <source>
        <dbReference type="EMBL" id="TVX96670.1"/>
    </source>
</evidence>
<gene>
    <name evidence="2" type="ORF">FPZ45_20530</name>
</gene>
<protein>
    <submittedName>
        <fullName evidence="2">DUF5050 domain-containing protein</fullName>
    </submittedName>
</protein>
<organism evidence="2 3">
    <name type="scientific">Cohnella terricola</name>
    <dbReference type="NCBI Taxonomy" id="1289167"/>
    <lineage>
        <taxon>Bacteria</taxon>
        <taxon>Bacillati</taxon>
        <taxon>Bacillota</taxon>
        <taxon>Bacilli</taxon>
        <taxon>Bacillales</taxon>
        <taxon>Paenibacillaceae</taxon>
        <taxon>Cohnella</taxon>
    </lineage>
</organism>
<reference evidence="2 3" key="1">
    <citation type="submission" date="2019-07" db="EMBL/GenBank/DDBJ databases">
        <authorList>
            <person name="Kim J."/>
        </authorList>
    </citation>
    <scope>NUCLEOTIDE SEQUENCE [LARGE SCALE GENOMIC DNA]</scope>
    <source>
        <strain evidence="2 3">G13</strain>
    </source>
</reference>
<feature type="domain" description="Prolow-density lipoprotein receptor-related protein 1-like beta-propeller" evidence="1">
    <location>
        <begin position="7"/>
        <end position="77"/>
    </location>
</feature>
<accession>A0A559J9V1</accession>